<keyword evidence="2" id="KW-1185">Reference proteome</keyword>
<name>A0A1A9Z0C0_GLOPL</name>
<organism evidence="1 2">
    <name type="scientific">Glossina pallidipes</name>
    <name type="common">Tsetse fly</name>
    <dbReference type="NCBI Taxonomy" id="7398"/>
    <lineage>
        <taxon>Eukaryota</taxon>
        <taxon>Metazoa</taxon>
        <taxon>Ecdysozoa</taxon>
        <taxon>Arthropoda</taxon>
        <taxon>Hexapoda</taxon>
        <taxon>Insecta</taxon>
        <taxon>Pterygota</taxon>
        <taxon>Neoptera</taxon>
        <taxon>Endopterygota</taxon>
        <taxon>Diptera</taxon>
        <taxon>Brachycera</taxon>
        <taxon>Muscomorpha</taxon>
        <taxon>Hippoboscoidea</taxon>
        <taxon>Glossinidae</taxon>
        <taxon>Glossina</taxon>
    </lineage>
</organism>
<reference evidence="2" key="1">
    <citation type="submission" date="2014-03" db="EMBL/GenBank/DDBJ databases">
        <authorList>
            <person name="Aksoy S."/>
            <person name="Warren W."/>
            <person name="Wilson R.K."/>
        </authorList>
    </citation>
    <scope>NUCLEOTIDE SEQUENCE [LARGE SCALE GENOMIC DNA]</scope>
    <source>
        <strain evidence="2">IAEA</strain>
    </source>
</reference>
<dbReference type="EnsemblMetazoa" id="GPAI000135-RA">
    <property type="protein sequence ID" value="GPAI000135-PA"/>
    <property type="gene ID" value="GPAI000135"/>
</dbReference>
<proteinExistence type="predicted"/>
<dbReference type="VEuPathDB" id="VectorBase:GPAI000135"/>
<evidence type="ECO:0000313" key="1">
    <source>
        <dbReference type="EnsemblMetazoa" id="GPAI000135-PA"/>
    </source>
</evidence>
<dbReference type="Proteomes" id="UP000092445">
    <property type="component" value="Unassembled WGS sequence"/>
</dbReference>
<sequence>MEEPAVECRDCISFSFDAAPILVISVIFSKALVASFGDIFGLLFQSNVSGVFGDMLAAATAAKYGLIGGTQVLEEAEASAKSPDDGGDVVCRELGECACETCVACCTNVAAAANGLKNKS</sequence>
<dbReference type="AlphaFoldDB" id="A0A1A9Z0C0"/>
<reference evidence="1" key="2">
    <citation type="submission" date="2020-05" db="UniProtKB">
        <authorList>
            <consortium name="EnsemblMetazoa"/>
        </authorList>
    </citation>
    <scope>IDENTIFICATION</scope>
    <source>
        <strain evidence="1">IAEA</strain>
    </source>
</reference>
<accession>A0A1A9Z0C0</accession>
<evidence type="ECO:0000313" key="2">
    <source>
        <dbReference type="Proteomes" id="UP000092445"/>
    </source>
</evidence>
<protein>
    <submittedName>
        <fullName evidence="1">Uncharacterized protein</fullName>
    </submittedName>
</protein>